<proteinExistence type="predicted"/>
<dbReference type="Proteomes" id="UP000823631">
    <property type="component" value="Unassembled WGS sequence"/>
</dbReference>
<evidence type="ECO:0000256" key="2">
    <source>
        <dbReference type="ARBA" id="ARBA00022691"/>
    </source>
</evidence>
<keyword evidence="4" id="KW-0408">Iron</keyword>
<dbReference type="InterPro" id="IPR013848">
    <property type="entry name" value="Methylthiotransferase_N"/>
</dbReference>
<organism evidence="7 8">
    <name type="scientific">Candidatus Avisuccinivibrio stercorigallinarum</name>
    <dbReference type="NCBI Taxonomy" id="2840704"/>
    <lineage>
        <taxon>Bacteria</taxon>
        <taxon>Pseudomonadati</taxon>
        <taxon>Pseudomonadota</taxon>
        <taxon>Gammaproteobacteria</taxon>
        <taxon>Aeromonadales</taxon>
        <taxon>Succinivibrionaceae</taxon>
        <taxon>Succinivibrionaceae incertae sedis</taxon>
        <taxon>Candidatus Avisuccinivibrio</taxon>
    </lineage>
</organism>
<dbReference type="GO" id="GO:0051539">
    <property type="term" value="F:4 iron, 4 sulfur cluster binding"/>
    <property type="evidence" value="ECO:0007669"/>
    <property type="project" value="UniProtKB-KW"/>
</dbReference>
<dbReference type="GO" id="GO:0046872">
    <property type="term" value="F:metal ion binding"/>
    <property type="evidence" value="ECO:0007669"/>
    <property type="project" value="UniProtKB-KW"/>
</dbReference>
<evidence type="ECO:0000259" key="6">
    <source>
        <dbReference type="PROSITE" id="PS51449"/>
    </source>
</evidence>
<comment type="caution">
    <text evidence="7">The sequence shown here is derived from an EMBL/GenBank/DDBJ whole genome shotgun (WGS) entry which is preliminary data.</text>
</comment>
<evidence type="ECO:0000256" key="3">
    <source>
        <dbReference type="ARBA" id="ARBA00022723"/>
    </source>
</evidence>
<evidence type="ECO:0000256" key="5">
    <source>
        <dbReference type="ARBA" id="ARBA00023014"/>
    </source>
</evidence>
<dbReference type="EMBL" id="JADINH010000036">
    <property type="protein sequence ID" value="MBO8415173.1"/>
    <property type="molecule type" value="Genomic_DNA"/>
</dbReference>
<dbReference type="AlphaFoldDB" id="A0A9D9DB59"/>
<dbReference type="PANTHER" id="PTHR43020">
    <property type="entry name" value="CDK5 REGULATORY SUBUNIT-ASSOCIATED PROTEIN 1"/>
    <property type="match status" value="1"/>
</dbReference>
<sequence length="82" mass="8954">MTETTAINTIKLNAGPLMQQGTFYTAVWGCQMNVYDADRIRDLLSASGYAEQAEPKGADIIVLITCAVRAKAEDKVFNQLKA</sequence>
<dbReference type="FunFam" id="3.40.50.12160:FF:000003">
    <property type="entry name" value="CDK5 regulatory subunit-associated protein 1"/>
    <property type="match status" value="1"/>
</dbReference>
<name>A0A9D9DB59_9GAMM</name>
<dbReference type="PANTHER" id="PTHR43020:SF2">
    <property type="entry name" value="MITOCHONDRIAL TRNA METHYLTHIOTRANSFERASE CDK5RAP1"/>
    <property type="match status" value="1"/>
</dbReference>
<evidence type="ECO:0000313" key="7">
    <source>
        <dbReference type="EMBL" id="MBO8415173.1"/>
    </source>
</evidence>
<keyword evidence="5" id="KW-0411">Iron-sulfur</keyword>
<feature type="non-terminal residue" evidence="7">
    <location>
        <position position="82"/>
    </location>
</feature>
<keyword evidence="2" id="KW-0949">S-adenosyl-L-methionine</keyword>
<reference evidence="7" key="2">
    <citation type="journal article" date="2021" name="PeerJ">
        <title>Extensive microbial diversity within the chicken gut microbiome revealed by metagenomics and culture.</title>
        <authorList>
            <person name="Gilroy R."/>
            <person name="Ravi A."/>
            <person name="Getino M."/>
            <person name="Pursley I."/>
            <person name="Horton D.L."/>
            <person name="Alikhan N.F."/>
            <person name="Baker D."/>
            <person name="Gharbi K."/>
            <person name="Hall N."/>
            <person name="Watson M."/>
            <person name="Adriaenssens E.M."/>
            <person name="Foster-Nyarko E."/>
            <person name="Jarju S."/>
            <person name="Secka A."/>
            <person name="Antonio M."/>
            <person name="Oren A."/>
            <person name="Chaudhuri R.R."/>
            <person name="La Ragione R."/>
            <person name="Hildebrand F."/>
            <person name="Pallen M.J."/>
        </authorList>
    </citation>
    <scope>NUCLEOTIDE SEQUENCE</scope>
    <source>
        <strain evidence="7">17213</strain>
    </source>
</reference>
<keyword evidence="1" id="KW-0004">4Fe-4S</keyword>
<gene>
    <name evidence="7" type="ORF">IAB19_02195</name>
</gene>
<dbReference type="Pfam" id="PF00919">
    <property type="entry name" value="UPF0004"/>
    <property type="match status" value="1"/>
</dbReference>
<dbReference type="GO" id="GO:0005829">
    <property type="term" value="C:cytosol"/>
    <property type="evidence" value="ECO:0007669"/>
    <property type="project" value="TreeGrafter"/>
</dbReference>
<evidence type="ECO:0000256" key="1">
    <source>
        <dbReference type="ARBA" id="ARBA00022485"/>
    </source>
</evidence>
<dbReference type="Gene3D" id="3.40.50.12160">
    <property type="entry name" value="Methylthiotransferase, N-terminal domain"/>
    <property type="match status" value="1"/>
</dbReference>
<accession>A0A9D9DB59</accession>
<dbReference type="PROSITE" id="PS51449">
    <property type="entry name" value="MTTASE_N"/>
    <property type="match status" value="1"/>
</dbReference>
<keyword evidence="3" id="KW-0479">Metal-binding</keyword>
<dbReference type="GO" id="GO:0035597">
    <property type="term" value="F:tRNA-2-methylthio-N(6)-dimethylallyladenosine(37) synthase activity"/>
    <property type="evidence" value="ECO:0007669"/>
    <property type="project" value="TreeGrafter"/>
</dbReference>
<evidence type="ECO:0000256" key="4">
    <source>
        <dbReference type="ARBA" id="ARBA00023004"/>
    </source>
</evidence>
<protein>
    <recommendedName>
        <fullName evidence="6">MTTase N-terminal domain-containing protein</fullName>
    </recommendedName>
</protein>
<feature type="domain" description="MTTase N-terminal" evidence="6">
    <location>
        <begin position="21"/>
        <end position="82"/>
    </location>
</feature>
<dbReference type="InterPro" id="IPR038135">
    <property type="entry name" value="Methylthiotransferase_N_sf"/>
</dbReference>
<evidence type="ECO:0000313" key="8">
    <source>
        <dbReference type="Proteomes" id="UP000823631"/>
    </source>
</evidence>
<reference evidence="7" key="1">
    <citation type="submission" date="2020-10" db="EMBL/GenBank/DDBJ databases">
        <authorList>
            <person name="Gilroy R."/>
        </authorList>
    </citation>
    <scope>NUCLEOTIDE SEQUENCE</scope>
    <source>
        <strain evidence="7">17213</strain>
    </source>
</reference>